<organism evidence="1 2">
    <name type="scientific">Nocardia acididurans</name>
    <dbReference type="NCBI Taxonomy" id="2802282"/>
    <lineage>
        <taxon>Bacteria</taxon>
        <taxon>Bacillati</taxon>
        <taxon>Actinomycetota</taxon>
        <taxon>Actinomycetes</taxon>
        <taxon>Mycobacteriales</taxon>
        <taxon>Nocardiaceae</taxon>
        <taxon>Nocardia</taxon>
    </lineage>
</organism>
<dbReference type="RefSeq" id="WP_201955041.1">
    <property type="nucleotide sequence ID" value="NZ_JAERRJ010000014.1"/>
</dbReference>
<comment type="caution">
    <text evidence="1">The sequence shown here is derived from an EMBL/GenBank/DDBJ whole genome shotgun (WGS) entry which is preliminary data.</text>
</comment>
<sequence length="107" mass="10992">MIGGTLVLGSLTGCGSGEPSTATPKQASQTTCAEFMRMSASDQFDAVERAVEGKPGWELKPANGDDPSMALRAATTMAKKNCGQPDAAEKTVADSVYVPQATTVPTP</sequence>
<keyword evidence="2" id="KW-1185">Reference proteome</keyword>
<evidence type="ECO:0008006" key="3">
    <source>
        <dbReference type="Google" id="ProtNLM"/>
    </source>
</evidence>
<dbReference type="Proteomes" id="UP000602198">
    <property type="component" value="Unassembled WGS sequence"/>
</dbReference>
<gene>
    <name evidence="1" type="ORF">JK358_32720</name>
</gene>
<protein>
    <recommendedName>
        <fullName evidence="3">Acid stress chaperone HdeA</fullName>
    </recommendedName>
</protein>
<evidence type="ECO:0000313" key="1">
    <source>
        <dbReference type="EMBL" id="MBL1079179.1"/>
    </source>
</evidence>
<name>A0ABS1MHN1_9NOCA</name>
<accession>A0ABS1MHN1</accession>
<dbReference type="EMBL" id="JAERRJ010000014">
    <property type="protein sequence ID" value="MBL1079179.1"/>
    <property type="molecule type" value="Genomic_DNA"/>
</dbReference>
<reference evidence="1 2" key="1">
    <citation type="submission" date="2021-01" db="EMBL/GenBank/DDBJ databases">
        <title>WGS of actinomycetes isolated from Thailand.</title>
        <authorList>
            <person name="Thawai C."/>
        </authorList>
    </citation>
    <scope>NUCLEOTIDE SEQUENCE [LARGE SCALE GENOMIC DNA]</scope>
    <source>
        <strain evidence="1 2">LPG 2</strain>
    </source>
</reference>
<evidence type="ECO:0000313" key="2">
    <source>
        <dbReference type="Proteomes" id="UP000602198"/>
    </source>
</evidence>
<proteinExistence type="predicted"/>